<proteinExistence type="predicted"/>
<evidence type="ECO:0000313" key="2">
    <source>
        <dbReference type="Proteomes" id="UP001597214"/>
    </source>
</evidence>
<dbReference type="Gene3D" id="3.40.50.1000">
    <property type="entry name" value="HAD superfamily/HAD-like"/>
    <property type="match status" value="1"/>
</dbReference>
<keyword evidence="1" id="KW-0378">Hydrolase</keyword>
<dbReference type="SFLD" id="SFLDG01144">
    <property type="entry name" value="C2.B.4:_PGP_Like"/>
    <property type="match status" value="1"/>
</dbReference>
<dbReference type="SFLD" id="SFLDS00003">
    <property type="entry name" value="Haloacid_Dehalogenase"/>
    <property type="match status" value="1"/>
</dbReference>
<dbReference type="SUPFAM" id="SSF56784">
    <property type="entry name" value="HAD-like"/>
    <property type="match status" value="1"/>
</dbReference>
<protein>
    <submittedName>
        <fullName evidence="1">Cof-type HAD-IIB family hydrolase</fullName>
    </submittedName>
</protein>
<sequence>MRKIVFFDIDGTLLDHDKKIPTDTIKAIQELKKNGHFVAIATGRAPFMFSDIREELLISSYISFNGQYVVVDNEPIVKNSLSKATLKKLHEHAKKSGHPLVFMNHETMKASEGNHPNIHESLGTLNFAHPEADPLFYNHHDIYQTLLFCGKGEEDEYVNRYEDFHFIRWHEVSTDVLPSGGSKAKGIHHFINELGFKRDDVVAFGDGLNDVEMLRFAGSGVAMGNATPEAKEAANYVTKAVDDGGIVHGLERLNLI</sequence>
<dbReference type="InterPro" id="IPR023214">
    <property type="entry name" value="HAD_sf"/>
</dbReference>
<dbReference type="Gene3D" id="3.30.1240.10">
    <property type="match status" value="1"/>
</dbReference>
<comment type="caution">
    <text evidence="1">The sequence shown here is derived from an EMBL/GenBank/DDBJ whole genome shotgun (WGS) entry which is preliminary data.</text>
</comment>
<dbReference type="Pfam" id="PF08282">
    <property type="entry name" value="Hydrolase_3"/>
    <property type="match status" value="1"/>
</dbReference>
<evidence type="ECO:0000313" key="1">
    <source>
        <dbReference type="EMBL" id="MFD1735640.1"/>
    </source>
</evidence>
<reference evidence="2" key="1">
    <citation type="journal article" date="2019" name="Int. J. Syst. Evol. Microbiol.">
        <title>The Global Catalogue of Microorganisms (GCM) 10K type strain sequencing project: providing services to taxonomists for standard genome sequencing and annotation.</title>
        <authorList>
            <consortium name="The Broad Institute Genomics Platform"/>
            <consortium name="The Broad Institute Genome Sequencing Center for Infectious Disease"/>
            <person name="Wu L."/>
            <person name="Ma J."/>
        </authorList>
    </citation>
    <scope>NUCLEOTIDE SEQUENCE [LARGE SCALE GENOMIC DNA]</scope>
    <source>
        <strain evidence="2">CCUG 49339</strain>
    </source>
</reference>
<dbReference type="RefSeq" id="WP_377926742.1">
    <property type="nucleotide sequence ID" value="NZ_JBHUEM010000003.1"/>
</dbReference>
<gene>
    <name evidence="1" type="ORF">ACFSCX_03595</name>
</gene>
<dbReference type="PANTHER" id="PTHR10000:SF25">
    <property type="entry name" value="PHOSPHATASE YKRA-RELATED"/>
    <property type="match status" value="1"/>
</dbReference>
<accession>A0ABW4LNK3</accession>
<dbReference type="InterPro" id="IPR000150">
    <property type="entry name" value="Cof"/>
</dbReference>
<dbReference type="InterPro" id="IPR036412">
    <property type="entry name" value="HAD-like_sf"/>
</dbReference>
<dbReference type="SFLD" id="SFLDG01140">
    <property type="entry name" value="C2.B:_Phosphomannomutase_and_P"/>
    <property type="match status" value="1"/>
</dbReference>
<dbReference type="GO" id="GO:0016787">
    <property type="term" value="F:hydrolase activity"/>
    <property type="evidence" value="ECO:0007669"/>
    <property type="project" value="UniProtKB-KW"/>
</dbReference>
<dbReference type="PANTHER" id="PTHR10000">
    <property type="entry name" value="PHOSPHOSERINE PHOSPHATASE"/>
    <property type="match status" value="1"/>
</dbReference>
<dbReference type="CDD" id="cd07517">
    <property type="entry name" value="HAD_HPP"/>
    <property type="match status" value="1"/>
</dbReference>
<dbReference type="PROSITE" id="PS01229">
    <property type="entry name" value="COF_2"/>
    <property type="match status" value="1"/>
</dbReference>
<dbReference type="EMBL" id="JBHUEM010000003">
    <property type="protein sequence ID" value="MFD1735640.1"/>
    <property type="molecule type" value="Genomic_DNA"/>
</dbReference>
<dbReference type="NCBIfam" id="TIGR00099">
    <property type="entry name" value="Cof-subfamily"/>
    <property type="match status" value="1"/>
</dbReference>
<dbReference type="InterPro" id="IPR006379">
    <property type="entry name" value="HAD-SF_hydro_IIB"/>
</dbReference>
<organism evidence="1 2">
    <name type="scientific">Bacillus salitolerans</name>
    <dbReference type="NCBI Taxonomy" id="1437434"/>
    <lineage>
        <taxon>Bacteria</taxon>
        <taxon>Bacillati</taxon>
        <taxon>Bacillota</taxon>
        <taxon>Bacilli</taxon>
        <taxon>Bacillales</taxon>
        <taxon>Bacillaceae</taxon>
        <taxon>Bacillus</taxon>
    </lineage>
</organism>
<keyword evidence="2" id="KW-1185">Reference proteome</keyword>
<dbReference type="Proteomes" id="UP001597214">
    <property type="component" value="Unassembled WGS sequence"/>
</dbReference>
<dbReference type="NCBIfam" id="TIGR01484">
    <property type="entry name" value="HAD-SF-IIB"/>
    <property type="match status" value="1"/>
</dbReference>
<name>A0ABW4LNK3_9BACI</name>